<evidence type="ECO:0000313" key="6">
    <source>
        <dbReference type="Proteomes" id="UP000678317"/>
    </source>
</evidence>
<organism evidence="5 6">
    <name type="scientific">Cellulomonas fengjieae</name>
    <dbReference type="NCBI Taxonomy" id="2819978"/>
    <lineage>
        <taxon>Bacteria</taxon>
        <taxon>Bacillati</taxon>
        <taxon>Actinomycetota</taxon>
        <taxon>Actinomycetes</taxon>
        <taxon>Micrococcales</taxon>
        <taxon>Cellulomonadaceae</taxon>
        <taxon>Cellulomonas</taxon>
    </lineage>
</organism>
<name>A0ABS3SFX1_9CELL</name>
<reference evidence="5 6" key="1">
    <citation type="submission" date="2021-03" db="EMBL/GenBank/DDBJ databases">
        <title>novel species in genus Cellulomonas.</title>
        <authorList>
            <person name="Zhang G."/>
        </authorList>
    </citation>
    <scope>NUCLEOTIDE SEQUENCE [LARGE SCALE GENOMIC DNA]</scope>
    <source>
        <strain evidence="6">zg-ZUI188</strain>
    </source>
</reference>
<feature type="domain" description="Glycosyl transferase family 1" evidence="3">
    <location>
        <begin position="194"/>
        <end position="349"/>
    </location>
</feature>
<keyword evidence="2" id="KW-0808">Transferase</keyword>
<dbReference type="SUPFAM" id="SSF53756">
    <property type="entry name" value="UDP-Glycosyltransferase/glycogen phosphorylase"/>
    <property type="match status" value="1"/>
</dbReference>
<dbReference type="Pfam" id="PF00534">
    <property type="entry name" value="Glycos_transf_1"/>
    <property type="match status" value="1"/>
</dbReference>
<dbReference type="Gene3D" id="3.40.50.2000">
    <property type="entry name" value="Glycogen Phosphorylase B"/>
    <property type="match status" value="2"/>
</dbReference>
<evidence type="ECO:0000256" key="1">
    <source>
        <dbReference type="ARBA" id="ARBA00022676"/>
    </source>
</evidence>
<dbReference type="Proteomes" id="UP000678317">
    <property type="component" value="Unassembled WGS sequence"/>
</dbReference>
<proteinExistence type="predicted"/>
<dbReference type="EMBL" id="JAGFBM010000001">
    <property type="protein sequence ID" value="MBO3083855.1"/>
    <property type="molecule type" value="Genomic_DNA"/>
</dbReference>
<evidence type="ECO:0000259" key="3">
    <source>
        <dbReference type="Pfam" id="PF00534"/>
    </source>
</evidence>
<dbReference type="PANTHER" id="PTHR46401:SF2">
    <property type="entry name" value="GLYCOSYLTRANSFERASE WBBK-RELATED"/>
    <property type="match status" value="1"/>
</dbReference>
<dbReference type="RefSeq" id="WP_208288677.1">
    <property type="nucleotide sequence ID" value="NZ_CP074404.1"/>
</dbReference>
<dbReference type="Pfam" id="PF13439">
    <property type="entry name" value="Glyco_transf_4"/>
    <property type="match status" value="1"/>
</dbReference>
<protein>
    <submittedName>
        <fullName evidence="5">Glycosyltransferase family 4 protein</fullName>
    </submittedName>
</protein>
<keyword evidence="1" id="KW-0328">Glycosyltransferase</keyword>
<gene>
    <name evidence="5" type="ORF">J4035_04310</name>
</gene>
<dbReference type="CDD" id="cd03809">
    <property type="entry name" value="GT4_MtfB-like"/>
    <property type="match status" value="1"/>
</dbReference>
<comment type="caution">
    <text evidence="5">The sequence shown here is derived from an EMBL/GenBank/DDBJ whole genome shotgun (WGS) entry which is preliminary data.</text>
</comment>
<evidence type="ECO:0000256" key="2">
    <source>
        <dbReference type="ARBA" id="ARBA00022679"/>
    </source>
</evidence>
<feature type="domain" description="Glycosyltransferase subfamily 4-like N-terminal" evidence="4">
    <location>
        <begin position="15"/>
        <end position="174"/>
    </location>
</feature>
<evidence type="ECO:0000259" key="4">
    <source>
        <dbReference type="Pfam" id="PF13439"/>
    </source>
</evidence>
<sequence length="384" mass="40278">MKVVIDATAVPVDRGGVGRYVDALLPALVGAGVDLVVVCQPRDQELLTALVPAADVVAAPASTGRRPARLVWEQVGLPRLVRRLGADLLLSPHYTMPVRAGVPVVVTLHDATFFSHPELHSRVKRVFFRRAIRYAVRHAAALVVPSQATADEVRRFTGAASAKFHVAYHGVDTTVFHPVDDVERARVRATLGVGELPYVAFLGTLEPRKNVPALVRGWAAAVTGLEPPPALVLAGGPGWDTRVGPAVESVPAGLTVRRTGYLPLEDLPGFLSGAVVVAYPSLGEGFGLPVLEAMACGAAVLTTRELSLPEVGGDAVAYCGTDADSIGAELHALLLDDARRAELATAARARAAGFTWAAAAREHVEAFRAALGRPPGGVPDRPAP</sequence>
<evidence type="ECO:0000313" key="5">
    <source>
        <dbReference type="EMBL" id="MBO3083855.1"/>
    </source>
</evidence>
<dbReference type="InterPro" id="IPR028098">
    <property type="entry name" value="Glyco_trans_4-like_N"/>
</dbReference>
<dbReference type="InterPro" id="IPR001296">
    <property type="entry name" value="Glyco_trans_1"/>
</dbReference>
<keyword evidence="6" id="KW-1185">Reference proteome</keyword>
<accession>A0ABS3SFX1</accession>
<dbReference type="PANTHER" id="PTHR46401">
    <property type="entry name" value="GLYCOSYLTRANSFERASE WBBK-RELATED"/>
    <property type="match status" value="1"/>
</dbReference>